<comment type="caution">
    <text evidence="3">The sequence shown here is derived from an EMBL/GenBank/DDBJ whole genome shotgun (WGS) entry which is preliminary data.</text>
</comment>
<keyword evidence="2" id="KW-0732">Signal</keyword>
<feature type="region of interest" description="Disordered" evidence="1">
    <location>
        <begin position="65"/>
        <end position="109"/>
    </location>
</feature>
<evidence type="ECO:0000256" key="2">
    <source>
        <dbReference type="SAM" id="SignalP"/>
    </source>
</evidence>
<feature type="chain" id="PRO_5032521760" description="Secreted protein" evidence="2">
    <location>
        <begin position="28"/>
        <end position="109"/>
    </location>
</feature>
<dbReference type="RefSeq" id="WP_184688498.1">
    <property type="nucleotide sequence ID" value="NZ_JACHJN010000001.1"/>
</dbReference>
<name>A0A841CAZ6_9PSEU</name>
<gene>
    <name evidence="3" type="ORF">FHS29_000951</name>
</gene>
<evidence type="ECO:0000313" key="4">
    <source>
        <dbReference type="Proteomes" id="UP000547510"/>
    </source>
</evidence>
<protein>
    <recommendedName>
        <fullName evidence="5">Secreted protein</fullName>
    </recommendedName>
</protein>
<evidence type="ECO:0008006" key="5">
    <source>
        <dbReference type="Google" id="ProtNLM"/>
    </source>
</evidence>
<dbReference type="AlphaFoldDB" id="A0A841CAZ6"/>
<keyword evidence="4" id="KW-1185">Reference proteome</keyword>
<feature type="region of interest" description="Disordered" evidence="1">
    <location>
        <begin position="29"/>
        <end position="53"/>
    </location>
</feature>
<evidence type="ECO:0000256" key="1">
    <source>
        <dbReference type="SAM" id="MobiDB-lite"/>
    </source>
</evidence>
<feature type="signal peptide" evidence="2">
    <location>
        <begin position="1"/>
        <end position="27"/>
    </location>
</feature>
<reference evidence="3 4" key="1">
    <citation type="submission" date="2020-08" db="EMBL/GenBank/DDBJ databases">
        <title>Genomic Encyclopedia of Type Strains, Phase III (KMG-III): the genomes of soil and plant-associated and newly described type strains.</title>
        <authorList>
            <person name="Whitman W."/>
        </authorList>
    </citation>
    <scope>NUCLEOTIDE SEQUENCE [LARGE SCALE GENOMIC DNA]</scope>
    <source>
        <strain evidence="3 4">CECT 8640</strain>
    </source>
</reference>
<organism evidence="3 4">
    <name type="scientific">Saccharothrix tamanrassetensis</name>
    <dbReference type="NCBI Taxonomy" id="1051531"/>
    <lineage>
        <taxon>Bacteria</taxon>
        <taxon>Bacillati</taxon>
        <taxon>Actinomycetota</taxon>
        <taxon>Actinomycetes</taxon>
        <taxon>Pseudonocardiales</taxon>
        <taxon>Pseudonocardiaceae</taxon>
        <taxon>Saccharothrix</taxon>
    </lineage>
</organism>
<accession>A0A841CAZ6</accession>
<sequence length="109" mass="11416">MKSHRMLAAVGAVAADLVWVTPSAALAEPDADGASTGAACRPHGHSAKDKFDNGYPCAGRHELTRPWPALGPPGRPTVGHALRSRGLLRPVHRGESVAQTLNADPRRNG</sequence>
<dbReference type="EMBL" id="JACHJN010000001">
    <property type="protein sequence ID" value="MBB5954381.1"/>
    <property type="molecule type" value="Genomic_DNA"/>
</dbReference>
<dbReference type="Proteomes" id="UP000547510">
    <property type="component" value="Unassembled WGS sequence"/>
</dbReference>
<proteinExistence type="predicted"/>
<evidence type="ECO:0000313" key="3">
    <source>
        <dbReference type="EMBL" id="MBB5954381.1"/>
    </source>
</evidence>